<proteinExistence type="predicted"/>
<keyword evidence="3" id="KW-1185">Reference proteome</keyword>
<evidence type="ECO:0000256" key="1">
    <source>
        <dbReference type="SAM" id="MobiDB-lite"/>
    </source>
</evidence>
<dbReference type="InterPro" id="IPR029063">
    <property type="entry name" value="SAM-dependent_MTases_sf"/>
</dbReference>
<dbReference type="FunFam" id="3.40.50.150:FF:000346">
    <property type="entry name" value="Phospholipid N-methyltransferase"/>
    <property type="match status" value="1"/>
</dbReference>
<dbReference type="RefSeq" id="WP_066505879.1">
    <property type="nucleotide sequence ID" value="NZ_LNCU01000042.1"/>
</dbReference>
<dbReference type="GO" id="GO:0008168">
    <property type="term" value="F:methyltransferase activity"/>
    <property type="evidence" value="ECO:0007669"/>
    <property type="project" value="UniProtKB-KW"/>
</dbReference>
<feature type="region of interest" description="Disordered" evidence="1">
    <location>
        <begin position="203"/>
        <end position="222"/>
    </location>
</feature>
<feature type="compositionally biased region" description="Basic and acidic residues" evidence="1">
    <location>
        <begin position="208"/>
        <end position="222"/>
    </location>
</feature>
<keyword evidence="2" id="KW-0808">Transferase</keyword>
<name>A0A125Q9I2_9BRAD</name>
<comment type="caution">
    <text evidence="2">The sequence shown here is derived from an EMBL/GenBank/DDBJ whole genome shotgun (WGS) entry which is preliminary data.</text>
</comment>
<organism evidence="2 3">
    <name type="scientific">Bradyrhizobium macuxiense</name>
    <dbReference type="NCBI Taxonomy" id="1755647"/>
    <lineage>
        <taxon>Bacteria</taxon>
        <taxon>Pseudomonadati</taxon>
        <taxon>Pseudomonadota</taxon>
        <taxon>Alphaproteobacteria</taxon>
        <taxon>Hyphomicrobiales</taxon>
        <taxon>Nitrobacteraceae</taxon>
        <taxon>Bradyrhizobium</taxon>
    </lineage>
</organism>
<evidence type="ECO:0000313" key="3">
    <source>
        <dbReference type="Proteomes" id="UP000057737"/>
    </source>
</evidence>
<dbReference type="Proteomes" id="UP000057737">
    <property type="component" value="Unassembled WGS sequence"/>
</dbReference>
<accession>A0A125Q9I2</accession>
<dbReference type="GO" id="GO:0032259">
    <property type="term" value="P:methylation"/>
    <property type="evidence" value="ECO:0007669"/>
    <property type="project" value="UniProtKB-KW"/>
</dbReference>
<dbReference type="Gene3D" id="3.40.50.150">
    <property type="entry name" value="Vaccinia Virus protein VP39"/>
    <property type="match status" value="1"/>
</dbReference>
<protein>
    <submittedName>
        <fullName evidence="2">SAM-dependent methyltransferase</fullName>
    </submittedName>
</protein>
<dbReference type="EMBL" id="LNCU01000042">
    <property type="protein sequence ID" value="KWV57471.1"/>
    <property type="molecule type" value="Genomic_DNA"/>
</dbReference>
<reference evidence="2 3" key="1">
    <citation type="submission" date="2015-11" db="EMBL/GenBank/DDBJ databases">
        <title>Draft Genome Sequence of the Strain BR 10303 (Bradyrhizobium sp.) isolated from nodules of Centrolobium paraense.</title>
        <authorList>
            <person name="Zelli J.E."/>
            <person name="Simoes-Araujo J.L."/>
            <person name="Barauna A.C."/>
            <person name="Silva K."/>
        </authorList>
    </citation>
    <scope>NUCLEOTIDE SEQUENCE [LARGE SCALE GENOMIC DNA]</scope>
    <source>
        <strain evidence="2 3">BR 10303</strain>
    </source>
</reference>
<sequence length="222" mass="24305">MSHDFLSFFTAWMAAPGRVGAIAPSGTALAELITRDITPETGPILELGPGTGAFTYQLLKRGVRQQDLTLVEYGSDFMRLLQLRFPGARVLWMDASRLAPERLYRDAPVGAVISGLPLLNMSPRKVISIVSGAFGYLRPGGAFYQFTYGMRCPVPRPILDRLGLRATLVDRAILNVPPAAVYRLTRRPQSRFITHDAATAASSNVSRDASKQKTERDCIPAV</sequence>
<gene>
    <name evidence="2" type="ORF">AS156_39220</name>
</gene>
<dbReference type="AlphaFoldDB" id="A0A125Q9I2"/>
<dbReference type="SUPFAM" id="SSF53335">
    <property type="entry name" value="S-adenosyl-L-methionine-dependent methyltransferases"/>
    <property type="match status" value="1"/>
</dbReference>
<keyword evidence="2" id="KW-0489">Methyltransferase</keyword>
<evidence type="ECO:0000313" key="2">
    <source>
        <dbReference type="EMBL" id="KWV57471.1"/>
    </source>
</evidence>